<comment type="caution">
    <text evidence="2">The sequence shown here is derived from an EMBL/GenBank/DDBJ whole genome shotgun (WGS) entry which is preliminary data.</text>
</comment>
<dbReference type="PANTHER" id="PTHR35273">
    <property type="entry name" value="ALPHA-1,4 POLYGALACTOSAMINIDASE, PUTATIVE (AFU_ORTHOLOGUE AFUA_3G07890)-RELATED"/>
    <property type="match status" value="1"/>
</dbReference>
<dbReference type="AlphaFoldDB" id="A0A853CBC7"/>
<dbReference type="Gene3D" id="3.20.20.70">
    <property type="entry name" value="Aldolase class I"/>
    <property type="match status" value="1"/>
</dbReference>
<protein>
    <recommendedName>
        <fullName evidence="1">Glycoside-hydrolase family GH114 TIM-barrel domain-containing protein</fullName>
    </recommendedName>
</protein>
<keyword evidence="3" id="KW-1185">Reference proteome</keyword>
<dbReference type="PANTHER" id="PTHR35273:SF2">
    <property type="entry name" value="ALPHA-GALACTOSIDASE"/>
    <property type="match status" value="1"/>
</dbReference>
<reference evidence="2 3" key="1">
    <citation type="submission" date="2020-07" db="EMBL/GenBank/DDBJ databases">
        <title>Sequencing the genomes of 1000 actinobacteria strains.</title>
        <authorList>
            <person name="Klenk H.-P."/>
        </authorList>
    </citation>
    <scope>NUCLEOTIDE SEQUENCE [LARGE SCALE GENOMIC DNA]</scope>
    <source>
        <strain evidence="2 3">DSM 104001</strain>
    </source>
</reference>
<evidence type="ECO:0000259" key="1">
    <source>
        <dbReference type="Pfam" id="PF03537"/>
    </source>
</evidence>
<proteinExistence type="predicted"/>
<accession>A0A853CBC7</accession>
<dbReference type="SUPFAM" id="SSF51445">
    <property type="entry name" value="(Trans)glycosidases"/>
    <property type="match status" value="1"/>
</dbReference>
<evidence type="ECO:0000313" key="3">
    <source>
        <dbReference type="Proteomes" id="UP000541969"/>
    </source>
</evidence>
<dbReference type="InterPro" id="IPR017853">
    <property type="entry name" value="GH"/>
</dbReference>
<dbReference type="InterPro" id="IPR013785">
    <property type="entry name" value="Aldolase_TIM"/>
</dbReference>
<sequence length="250" mass="26207">MRWAALVGTALLLVTGCDGHPGVAAPPSGTGFDYQLGGAYRPADEVGIVVRDRSAAPDPDRYPVCYVNAFQTQPGEHAVPEELLLHDATGARVEDPDWPGEFLVDVSTAAKRTAVVGVVGRWIDACAADGYDAVEPDNLDSWTRSDGALDEDDAAATARLLIARAHADGLAIAQKNAVELAGRHLGFDFAVTEDCAAFAECDTYAAAYDVVLDVEYGGCAEVPDHVTAVHRDLELTTPGSPGHAFEACAG</sequence>
<evidence type="ECO:0000313" key="2">
    <source>
        <dbReference type="EMBL" id="NYJ04441.1"/>
    </source>
</evidence>
<dbReference type="EMBL" id="JACBZT010000001">
    <property type="protein sequence ID" value="NYJ04441.1"/>
    <property type="molecule type" value="Genomic_DNA"/>
</dbReference>
<dbReference type="Proteomes" id="UP000541969">
    <property type="component" value="Unassembled WGS sequence"/>
</dbReference>
<gene>
    <name evidence="2" type="ORF">GGQ55_000719</name>
</gene>
<name>A0A853CBC7_9ACTN</name>
<organism evidence="2 3">
    <name type="scientific">Petropleomorpha daqingensis</name>
    <dbReference type="NCBI Taxonomy" id="2026353"/>
    <lineage>
        <taxon>Bacteria</taxon>
        <taxon>Bacillati</taxon>
        <taxon>Actinomycetota</taxon>
        <taxon>Actinomycetes</taxon>
        <taxon>Geodermatophilales</taxon>
        <taxon>Geodermatophilaceae</taxon>
        <taxon>Petropleomorpha</taxon>
    </lineage>
</organism>
<dbReference type="PROSITE" id="PS51257">
    <property type="entry name" value="PROKAR_LIPOPROTEIN"/>
    <property type="match status" value="1"/>
</dbReference>
<feature type="domain" description="Glycoside-hydrolase family GH114 TIM-barrel" evidence="1">
    <location>
        <begin position="32"/>
        <end position="217"/>
    </location>
</feature>
<dbReference type="Pfam" id="PF03537">
    <property type="entry name" value="Glyco_hydro_114"/>
    <property type="match status" value="1"/>
</dbReference>
<dbReference type="RefSeq" id="WP_218859152.1">
    <property type="nucleotide sequence ID" value="NZ_JACBZT010000001.1"/>
</dbReference>
<dbReference type="InterPro" id="IPR004352">
    <property type="entry name" value="GH114_TIM-barrel"/>
</dbReference>